<proteinExistence type="predicted"/>
<comment type="caution">
    <text evidence="1">The sequence shown here is derived from an EMBL/GenBank/DDBJ whole genome shotgun (WGS) entry which is preliminary data.</text>
</comment>
<dbReference type="Proteomes" id="UP000636800">
    <property type="component" value="Chromosome 13"/>
</dbReference>
<keyword evidence="3" id="KW-1185">Reference proteome</keyword>
<evidence type="ECO:0000313" key="2">
    <source>
        <dbReference type="EMBL" id="KAG0455840.1"/>
    </source>
</evidence>
<accession>A0A835UB30</accession>
<dbReference type="Proteomes" id="UP000639772">
    <property type="component" value="Chromosome 13"/>
</dbReference>
<evidence type="ECO:0000313" key="3">
    <source>
        <dbReference type="Proteomes" id="UP000636800"/>
    </source>
</evidence>
<evidence type="ECO:0000313" key="4">
    <source>
        <dbReference type="Proteomes" id="UP000639772"/>
    </source>
</evidence>
<name>A0A835UB30_VANPL</name>
<dbReference type="EMBL" id="JADCNM010000013">
    <property type="protein sequence ID" value="KAG0455840.1"/>
    <property type="molecule type" value="Genomic_DNA"/>
</dbReference>
<organism evidence="1 3">
    <name type="scientific">Vanilla planifolia</name>
    <name type="common">Vanilla</name>
    <dbReference type="NCBI Taxonomy" id="51239"/>
    <lineage>
        <taxon>Eukaryota</taxon>
        <taxon>Viridiplantae</taxon>
        <taxon>Streptophyta</taxon>
        <taxon>Embryophyta</taxon>
        <taxon>Tracheophyta</taxon>
        <taxon>Spermatophyta</taxon>
        <taxon>Magnoliopsida</taxon>
        <taxon>Liliopsida</taxon>
        <taxon>Asparagales</taxon>
        <taxon>Orchidaceae</taxon>
        <taxon>Vanilloideae</taxon>
        <taxon>Vanilleae</taxon>
        <taxon>Vanilla</taxon>
    </lineage>
</organism>
<dbReference type="EMBL" id="JADCNL010000013">
    <property type="protein sequence ID" value="KAG0454645.1"/>
    <property type="molecule type" value="Genomic_DNA"/>
</dbReference>
<reference evidence="3 4" key="1">
    <citation type="journal article" date="2020" name="Nat. Food">
        <title>A phased Vanilla planifolia genome enables genetic improvement of flavour and production.</title>
        <authorList>
            <person name="Hasing T."/>
            <person name="Tang H."/>
            <person name="Brym M."/>
            <person name="Khazi F."/>
            <person name="Huang T."/>
            <person name="Chambers A.H."/>
        </authorList>
    </citation>
    <scope>NUCLEOTIDE SEQUENCE [LARGE SCALE GENOMIC DNA]</scope>
    <source>
        <tissue evidence="1">Leaf</tissue>
    </source>
</reference>
<sequence length="73" mass="7921">MVVESSPLVTEKDDLDQIPGGGKKVLQGVLPIHGGWWERFGDGGTNESRKETKDGRMVALEDSLLRLSGTRGL</sequence>
<gene>
    <name evidence="2" type="ORF">HPP92_023628</name>
    <name evidence="1" type="ORF">HPP92_023937</name>
</gene>
<evidence type="ECO:0000313" key="1">
    <source>
        <dbReference type="EMBL" id="KAG0454645.1"/>
    </source>
</evidence>
<protein>
    <submittedName>
        <fullName evidence="1">Uncharacterized protein</fullName>
    </submittedName>
</protein>
<dbReference type="AlphaFoldDB" id="A0A835UB30"/>